<feature type="compositionally biased region" description="Basic residues" evidence="1">
    <location>
        <begin position="92"/>
        <end position="109"/>
    </location>
</feature>
<dbReference type="AlphaFoldDB" id="A0A834Y355"/>
<feature type="region of interest" description="Disordered" evidence="1">
    <location>
        <begin position="92"/>
        <end position="138"/>
    </location>
</feature>
<dbReference type="Proteomes" id="UP000639338">
    <property type="component" value="Unassembled WGS sequence"/>
</dbReference>
<dbReference type="OrthoDB" id="6287506at2759"/>
<sequence length="613" mass="69794">MKMNSRHIIVSLLMFCFMTQICCQQQDKQITDNNDTASIENDNTTDMLRTVLIKIICGPLTSFDRQLLHGEYFNYTDEQIYDFRKTGCPKKLRKKKKSKSKKLRNKNYHKTAEDYEILQNESKENTDDDDDDNDKSTNSQSKAIHIFKIFLNDSSNNDSLIDELKIDNSTVGLLNNTDSIKSVNEKLNSTDKQLNFEEEKQSSSTVAVNENIETSIASNFDDDSSSPTASILNETLIQQKLNNSNELVDVTELPVDRATLIVNYIINTSEKLSKNNLPVYDETTSSVISTTVSKIDNKIKNKTGIYAGLEWVGDDVYRVIPEALNYEVNNEDDADVGGINSSASKITDDYTDGYQSKEIGTSGYGLSRDQEATMAIRRFEQMKTLDRIKQRLLTLSGRDNSNGPKNSQILRQPLPMLFPICQVPDGADRETWFNSNYMNILFQMTLKSRNPIAETLLRIYVLPQPNLTQNNLQKNNITISVYSYTKPLTKNQAEKVLLDSVQTSLSSQGSHLVLNITKTDTQNNIESRFPMTILQYGLVIEVKNQHGILLKPRSFIENDSCNSTIIYNPDEKAYQRIPVLFVLQRTCSRYTRMKKGQEISYVKCGNGRKKNRH</sequence>
<reference evidence="3 4" key="1">
    <citation type="submission" date="2020-08" db="EMBL/GenBank/DDBJ databases">
        <title>Aphidius gifuensis genome sequencing and assembly.</title>
        <authorList>
            <person name="Du Z."/>
        </authorList>
    </citation>
    <scope>NUCLEOTIDE SEQUENCE [LARGE SCALE GENOMIC DNA]</scope>
    <source>
        <strain evidence="3">YNYX2018</strain>
        <tissue evidence="3">Adults</tissue>
    </source>
</reference>
<organism evidence="3 4">
    <name type="scientific">Aphidius gifuensis</name>
    <name type="common">Parasitoid wasp</name>
    <dbReference type="NCBI Taxonomy" id="684658"/>
    <lineage>
        <taxon>Eukaryota</taxon>
        <taxon>Metazoa</taxon>
        <taxon>Ecdysozoa</taxon>
        <taxon>Arthropoda</taxon>
        <taxon>Hexapoda</taxon>
        <taxon>Insecta</taxon>
        <taxon>Pterygota</taxon>
        <taxon>Neoptera</taxon>
        <taxon>Endopterygota</taxon>
        <taxon>Hymenoptera</taxon>
        <taxon>Apocrita</taxon>
        <taxon>Ichneumonoidea</taxon>
        <taxon>Braconidae</taxon>
        <taxon>Aphidiinae</taxon>
        <taxon>Aphidius</taxon>
    </lineage>
</organism>
<keyword evidence="4" id="KW-1185">Reference proteome</keyword>
<keyword evidence="2" id="KW-0732">Signal</keyword>
<evidence type="ECO:0000313" key="4">
    <source>
        <dbReference type="Proteomes" id="UP000639338"/>
    </source>
</evidence>
<proteinExistence type="predicted"/>
<accession>A0A834Y355</accession>
<evidence type="ECO:0000256" key="1">
    <source>
        <dbReference type="SAM" id="MobiDB-lite"/>
    </source>
</evidence>
<name>A0A834Y355_APHGI</name>
<protein>
    <submittedName>
        <fullName evidence="3">Uncharacterized protein</fullName>
    </submittedName>
</protein>
<feature type="chain" id="PRO_5032682225" evidence="2">
    <location>
        <begin position="24"/>
        <end position="613"/>
    </location>
</feature>
<feature type="signal peptide" evidence="2">
    <location>
        <begin position="1"/>
        <end position="23"/>
    </location>
</feature>
<comment type="caution">
    <text evidence="3">The sequence shown here is derived from an EMBL/GenBank/DDBJ whole genome shotgun (WGS) entry which is preliminary data.</text>
</comment>
<evidence type="ECO:0000256" key="2">
    <source>
        <dbReference type="SAM" id="SignalP"/>
    </source>
</evidence>
<evidence type="ECO:0000313" key="3">
    <source>
        <dbReference type="EMBL" id="KAF7995656.1"/>
    </source>
</evidence>
<gene>
    <name evidence="3" type="ORF">HCN44_006763</name>
</gene>
<dbReference type="EMBL" id="JACMRX010000002">
    <property type="protein sequence ID" value="KAF7995656.1"/>
    <property type="molecule type" value="Genomic_DNA"/>
</dbReference>